<proteinExistence type="predicted"/>
<name>A0A1G7VBM5_9BACT</name>
<protein>
    <submittedName>
        <fullName evidence="1">Uncharacterized protein</fullName>
    </submittedName>
</protein>
<dbReference type="AlphaFoldDB" id="A0A1G7VBM5"/>
<evidence type="ECO:0000313" key="2">
    <source>
        <dbReference type="Proteomes" id="UP000198748"/>
    </source>
</evidence>
<keyword evidence="2" id="KW-1185">Reference proteome</keyword>
<dbReference type="PROSITE" id="PS51257">
    <property type="entry name" value="PROKAR_LIPOPROTEIN"/>
    <property type="match status" value="1"/>
</dbReference>
<accession>A0A1G7VBM5</accession>
<gene>
    <name evidence="1" type="ORF">SAMN04487996_12023</name>
</gene>
<evidence type="ECO:0000313" key="1">
    <source>
        <dbReference type="EMBL" id="SDG56961.1"/>
    </source>
</evidence>
<dbReference type="Proteomes" id="UP000198748">
    <property type="component" value="Unassembled WGS sequence"/>
</dbReference>
<reference evidence="2" key="1">
    <citation type="submission" date="2016-10" db="EMBL/GenBank/DDBJ databases">
        <authorList>
            <person name="Varghese N."/>
            <person name="Submissions S."/>
        </authorList>
    </citation>
    <scope>NUCLEOTIDE SEQUENCE [LARGE SCALE GENOMIC DNA]</scope>
    <source>
        <strain evidence="2">DSM 25329</strain>
    </source>
</reference>
<dbReference type="EMBL" id="FNAN01000020">
    <property type="protein sequence ID" value="SDG56961.1"/>
    <property type="molecule type" value="Genomic_DNA"/>
</dbReference>
<sequence>MKVSFILTSINKTMLKILRPLPIAAFFLGLLFTGCQNELPLTQKTDDTPLDVVNSPLRELQLKVMVEVLSLAKEPQFRQFVLEECLKQKHGDYNVYIIDIISNYKDQEKYKASMQRLQTLVKQIKPLVHNNEPLIFYPRAETIEENMVENPTARVSDVVTSEPLAVLQADAITAGADAGGRTSSGYLPDTPPLALNGYMVQSPHSGVWFFVQKVDEDYAWENDVFVIGTDENVEQYGARTNGGAEYAGIIQVTDLNAIEHWTSGKLEFKVIIRNASNVEISNRDFGKLKRKNFRNQVWHEIGHSAGNWNTSNWGNYTIENWWERDGGGTSSTTVSVPSSNGLPAISYTVNHGADDNNFGLSMVQFTDPATQVYQISFMNFKRRF</sequence>
<organism evidence="1 2">
    <name type="scientific">Dyadobacter soli</name>
    <dbReference type="NCBI Taxonomy" id="659014"/>
    <lineage>
        <taxon>Bacteria</taxon>
        <taxon>Pseudomonadati</taxon>
        <taxon>Bacteroidota</taxon>
        <taxon>Cytophagia</taxon>
        <taxon>Cytophagales</taxon>
        <taxon>Spirosomataceae</taxon>
        <taxon>Dyadobacter</taxon>
    </lineage>
</organism>